<dbReference type="EMBL" id="CAJVPM010007513">
    <property type="protein sequence ID" value="CAG8546539.1"/>
    <property type="molecule type" value="Genomic_DNA"/>
</dbReference>
<feature type="non-terminal residue" evidence="1">
    <location>
        <position position="1"/>
    </location>
</feature>
<comment type="caution">
    <text evidence="1">The sequence shown here is derived from an EMBL/GenBank/DDBJ whole genome shotgun (WGS) entry which is preliminary data.</text>
</comment>
<dbReference type="Proteomes" id="UP000789860">
    <property type="component" value="Unassembled WGS sequence"/>
</dbReference>
<proteinExistence type="predicted"/>
<reference evidence="1" key="1">
    <citation type="submission" date="2021-06" db="EMBL/GenBank/DDBJ databases">
        <authorList>
            <person name="Kallberg Y."/>
            <person name="Tangrot J."/>
            <person name="Rosling A."/>
        </authorList>
    </citation>
    <scope>NUCLEOTIDE SEQUENCE</scope>
    <source>
        <strain evidence="1">AU212A</strain>
    </source>
</reference>
<accession>A0ACA9LSI3</accession>
<evidence type="ECO:0000313" key="2">
    <source>
        <dbReference type="Proteomes" id="UP000789860"/>
    </source>
</evidence>
<gene>
    <name evidence="1" type="ORF">SCALOS_LOCUS5034</name>
</gene>
<organism evidence="1 2">
    <name type="scientific">Scutellospora calospora</name>
    <dbReference type="NCBI Taxonomy" id="85575"/>
    <lineage>
        <taxon>Eukaryota</taxon>
        <taxon>Fungi</taxon>
        <taxon>Fungi incertae sedis</taxon>
        <taxon>Mucoromycota</taxon>
        <taxon>Glomeromycotina</taxon>
        <taxon>Glomeromycetes</taxon>
        <taxon>Diversisporales</taxon>
        <taxon>Gigasporaceae</taxon>
        <taxon>Scutellospora</taxon>
    </lineage>
</organism>
<keyword evidence="2" id="KW-1185">Reference proteome</keyword>
<evidence type="ECO:0000313" key="1">
    <source>
        <dbReference type="EMBL" id="CAG8546539.1"/>
    </source>
</evidence>
<protein>
    <submittedName>
        <fullName evidence="1">10146_t:CDS:1</fullName>
    </submittedName>
</protein>
<sequence length="188" mass="22067">SVDEVMFIPQKQRNKTRRRHHQNNERNTAKKTKKDTKMAKKTSPKRRKHKETPPKRRRKHNKNDEGSTTKIRGKSLTIKNKQGSKIMWTIMSERSRVNGIVLLLFMMTLLGFLSIFLKKFSIIKEKDTYKEDNNSGSSSDKITSLSERDERDRLKKTVLSYNTGVSGLENVVMNFRAKFEDKFNLTWS</sequence>
<name>A0ACA9LSI3_9GLOM</name>